<gene>
    <name evidence="1" type="ORF">GCM10009754_78400</name>
</gene>
<evidence type="ECO:0000313" key="2">
    <source>
        <dbReference type="Proteomes" id="UP001501116"/>
    </source>
</evidence>
<dbReference type="Proteomes" id="UP001501116">
    <property type="component" value="Unassembled WGS sequence"/>
</dbReference>
<protein>
    <recommendedName>
        <fullName evidence="3">Anti-sigma regulatory factor (Ser/Thr protein kinase)</fullName>
    </recommendedName>
</protein>
<proteinExistence type="predicted"/>
<keyword evidence="2" id="KW-1185">Reference proteome</keyword>
<dbReference type="InterPro" id="IPR036890">
    <property type="entry name" value="HATPase_C_sf"/>
</dbReference>
<accession>A0ABN2SKZ2</accession>
<reference evidence="1 2" key="1">
    <citation type="journal article" date="2019" name="Int. J. Syst. Evol. Microbiol.">
        <title>The Global Catalogue of Microorganisms (GCM) 10K type strain sequencing project: providing services to taxonomists for standard genome sequencing and annotation.</title>
        <authorList>
            <consortium name="The Broad Institute Genomics Platform"/>
            <consortium name="The Broad Institute Genome Sequencing Center for Infectious Disease"/>
            <person name="Wu L."/>
            <person name="Ma J."/>
        </authorList>
    </citation>
    <scope>NUCLEOTIDE SEQUENCE [LARGE SCALE GENOMIC DNA]</scope>
    <source>
        <strain evidence="1 2">JCM 14545</strain>
    </source>
</reference>
<sequence>MAPHQTETRPTSAATSANLTGMLHTPVVHTTIRTALCDLPAEVVKEASLLVEELIADAGRGGASPRGLELSRTVAPARLHISVTREKPRATTREPLSPEITVGRILVEELAADWGTSATETSSTTWAVFDLEPSPES</sequence>
<evidence type="ECO:0008006" key="3">
    <source>
        <dbReference type="Google" id="ProtNLM"/>
    </source>
</evidence>
<evidence type="ECO:0000313" key="1">
    <source>
        <dbReference type="EMBL" id="GAA1988606.1"/>
    </source>
</evidence>
<dbReference type="Gene3D" id="3.30.565.10">
    <property type="entry name" value="Histidine kinase-like ATPase, C-terminal domain"/>
    <property type="match status" value="1"/>
</dbReference>
<dbReference type="EMBL" id="BAAANN010000049">
    <property type="protein sequence ID" value="GAA1988606.1"/>
    <property type="molecule type" value="Genomic_DNA"/>
</dbReference>
<comment type="caution">
    <text evidence="1">The sequence shown here is derived from an EMBL/GenBank/DDBJ whole genome shotgun (WGS) entry which is preliminary data.</text>
</comment>
<organism evidence="1 2">
    <name type="scientific">Amycolatopsis minnesotensis</name>
    <dbReference type="NCBI Taxonomy" id="337894"/>
    <lineage>
        <taxon>Bacteria</taxon>
        <taxon>Bacillati</taxon>
        <taxon>Actinomycetota</taxon>
        <taxon>Actinomycetes</taxon>
        <taxon>Pseudonocardiales</taxon>
        <taxon>Pseudonocardiaceae</taxon>
        <taxon>Amycolatopsis</taxon>
    </lineage>
</organism>
<name>A0ABN2SKZ2_9PSEU</name>
<dbReference type="RefSeq" id="WP_344430515.1">
    <property type="nucleotide sequence ID" value="NZ_BAAANN010000049.1"/>
</dbReference>